<dbReference type="Pfam" id="PF12705">
    <property type="entry name" value="PDDEXK_1"/>
    <property type="match status" value="1"/>
</dbReference>
<dbReference type="EMBL" id="PEYU01000013">
    <property type="protein sequence ID" value="PIS22670.1"/>
    <property type="molecule type" value="Genomic_DNA"/>
</dbReference>
<organism evidence="2 3">
    <name type="scientific">candidate division WWE3 bacterium CG08_land_8_20_14_0_20_41_10</name>
    <dbReference type="NCBI Taxonomy" id="1975085"/>
    <lineage>
        <taxon>Bacteria</taxon>
        <taxon>Katanobacteria</taxon>
    </lineage>
</organism>
<dbReference type="AlphaFoldDB" id="A0A2H0XCK6"/>
<accession>A0A2H0XCK6</accession>
<name>A0A2H0XCK6_UNCKA</name>
<dbReference type="InterPro" id="IPR011604">
    <property type="entry name" value="PDDEXK-like_dom_sf"/>
</dbReference>
<protein>
    <recommendedName>
        <fullName evidence="1">PD-(D/E)XK endonuclease-like domain-containing protein</fullName>
    </recommendedName>
</protein>
<dbReference type="InterPro" id="IPR038726">
    <property type="entry name" value="PDDEXK_AddAB-type"/>
</dbReference>
<feature type="non-terminal residue" evidence="2">
    <location>
        <position position="271"/>
    </location>
</feature>
<evidence type="ECO:0000259" key="1">
    <source>
        <dbReference type="Pfam" id="PF12705"/>
    </source>
</evidence>
<reference evidence="3" key="1">
    <citation type="submission" date="2017-09" db="EMBL/GenBank/DDBJ databases">
        <title>Depth-based differentiation of microbial function through sediment-hosted aquifers and enrichment of novel symbionts in the deep terrestrial subsurface.</title>
        <authorList>
            <person name="Probst A.J."/>
            <person name="Ladd B."/>
            <person name="Jarett J.K."/>
            <person name="Geller-Mcgrath D.E."/>
            <person name="Sieber C.M.K."/>
            <person name="Emerson J.B."/>
            <person name="Anantharaman K."/>
            <person name="Thomas B.C."/>
            <person name="Malmstrom R."/>
            <person name="Stieglmeier M."/>
            <person name="Klingl A."/>
            <person name="Woyke T."/>
            <person name="Ryan C.M."/>
            <person name="Banfield J.F."/>
        </authorList>
    </citation>
    <scope>NUCLEOTIDE SEQUENCE [LARGE SCALE GENOMIC DNA]</scope>
</reference>
<dbReference type="Proteomes" id="UP000231252">
    <property type="component" value="Unassembled WGS sequence"/>
</dbReference>
<gene>
    <name evidence="2" type="ORF">COT50_00715</name>
</gene>
<feature type="domain" description="PD-(D/E)XK endonuclease-like" evidence="1">
    <location>
        <begin position="73"/>
        <end position="266"/>
    </location>
</feature>
<evidence type="ECO:0000313" key="3">
    <source>
        <dbReference type="Proteomes" id="UP000231252"/>
    </source>
</evidence>
<comment type="caution">
    <text evidence="2">The sequence shown here is derived from an EMBL/GenBank/DDBJ whole genome shotgun (WGS) entry which is preliminary data.</text>
</comment>
<dbReference type="Gene3D" id="3.90.320.10">
    <property type="match status" value="1"/>
</dbReference>
<proteinExistence type="predicted"/>
<sequence>MTRAKKHLFLTYANNYGGKRDTAVSGFISETGLKVSQKVAQEQTKETQTMFGVKSQYRKQQNVGGVFRLDYVNYTQISAYQICPLKYKYAHVIKIPTQPSFALTFGNSIHSTLREFHTEDIFNGNVSCERLLELYKKNWDGTGYLDPKQREQRFASGEKFLKEYYQKEKGGSKKIIELEKTINLKLAGVKFTGRVDRIDRIDGNKVEIIDYKTGKLKEQKDVDKDLQTSLYAWGVRENFNYEPEILTLYFVEEVTKVSSHKTLEQIKEQVA</sequence>
<evidence type="ECO:0000313" key="2">
    <source>
        <dbReference type="EMBL" id="PIS22670.1"/>
    </source>
</evidence>